<dbReference type="PROSITE" id="PS50110">
    <property type="entry name" value="RESPONSE_REGULATORY"/>
    <property type="match status" value="1"/>
</dbReference>
<protein>
    <submittedName>
        <fullName evidence="8">Response regulators consisting of a CheY-like receiver domain and a winged-helix DNA-binding domain</fullName>
    </submittedName>
</protein>
<dbReference type="GO" id="GO:0005829">
    <property type="term" value="C:cytosol"/>
    <property type="evidence" value="ECO:0007669"/>
    <property type="project" value="TreeGrafter"/>
</dbReference>
<feature type="domain" description="Response regulatory" evidence="7">
    <location>
        <begin position="4"/>
        <end position="120"/>
    </location>
</feature>
<dbReference type="GO" id="GO:0006355">
    <property type="term" value="P:regulation of DNA-templated transcription"/>
    <property type="evidence" value="ECO:0007669"/>
    <property type="project" value="TreeGrafter"/>
</dbReference>
<name>A0A0S7BFU0_9CHLR</name>
<dbReference type="PANTHER" id="PTHR48111">
    <property type="entry name" value="REGULATOR OF RPOS"/>
    <property type="match status" value="1"/>
</dbReference>
<evidence type="ECO:0000256" key="5">
    <source>
        <dbReference type="ARBA" id="ARBA00023163"/>
    </source>
</evidence>
<reference evidence="8" key="1">
    <citation type="submission" date="2015-07" db="EMBL/GenBank/DDBJ databases">
        <title>Draft Genome Sequences of Anaerolinea thermolimosa IMO-1, Bellilinea caldifistulae GOMI-1, Leptolinea tardivitalis YMTK-2, Levilinea saccharolytica KIBI-1,Longilinea arvoryzae KOME-1, Previously Described as Members of the Anaerolineaceae (Chloroflexi).</title>
        <authorList>
            <person name="Sekiguchi Y."/>
            <person name="Ohashi A."/>
            <person name="Matsuura N."/>
            <person name="Tourlousse M.D."/>
        </authorList>
    </citation>
    <scope>NUCLEOTIDE SEQUENCE [LARGE SCALE GENOMIC DNA]</scope>
    <source>
        <strain evidence="8">KOME-1</strain>
    </source>
</reference>
<organism evidence="8">
    <name type="scientific">Longilinea arvoryzae</name>
    <dbReference type="NCBI Taxonomy" id="360412"/>
    <lineage>
        <taxon>Bacteria</taxon>
        <taxon>Bacillati</taxon>
        <taxon>Chloroflexota</taxon>
        <taxon>Anaerolineae</taxon>
        <taxon>Anaerolineales</taxon>
        <taxon>Anaerolineaceae</taxon>
        <taxon>Longilinea</taxon>
    </lineage>
</organism>
<evidence type="ECO:0000256" key="4">
    <source>
        <dbReference type="ARBA" id="ARBA00023125"/>
    </source>
</evidence>
<dbReference type="RefSeq" id="WP_075073640.1">
    <property type="nucleotide sequence ID" value="NZ_DF967972.1"/>
</dbReference>
<keyword evidence="5" id="KW-0804">Transcription</keyword>
<accession>A0A0S7BFU0</accession>
<proteinExistence type="predicted"/>
<dbReference type="STRING" id="360412.LARV_02145"/>
<dbReference type="Proteomes" id="UP000055060">
    <property type="component" value="Unassembled WGS sequence"/>
</dbReference>
<gene>
    <name evidence="8" type="ORF">LARV_02145</name>
</gene>
<dbReference type="SUPFAM" id="SSF52172">
    <property type="entry name" value="CheY-like"/>
    <property type="match status" value="1"/>
</dbReference>
<evidence type="ECO:0000259" key="7">
    <source>
        <dbReference type="PROSITE" id="PS50110"/>
    </source>
</evidence>
<dbReference type="GO" id="GO:0000156">
    <property type="term" value="F:phosphorelay response regulator activity"/>
    <property type="evidence" value="ECO:0007669"/>
    <property type="project" value="TreeGrafter"/>
</dbReference>
<keyword evidence="4 8" id="KW-0238">DNA-binding</keyword>
<keyword evidence="1 6" id="KW-0597">Phosphoprotein</keyword>
<keyword evidence="9" id="KW-1185">Reference proteome</keyword>
<keyword evidence="2" id="KW-0902">Two-component regulatory system</keyword>
<evidence type="ECO:0000256" key="1">
    <source>
        <dbReference type="ARBA" id="ARBA00022553"/>
    </source>
</evidence>
<dbReference type="CDD" id="cd17574">
    <property type="entry name" value="REC_OmpR"/>
    <property type="match status" value="1"/>
</dbReference>
<evidence type="ECO:0000313" key="9">
    <source>
        <dbReference type="Proteomes" id="UP000055060"/>
    </source>
</evidence>
<dbReference type="SUPFAM" id="SSF52540">
    <property type="entry name" value="P-loop containing nucleoside triphosphate hydrolases"/>
    <property type="match status" value="1"/>
</dbReference>
<dbReference type="PANTHER" id="PTHR48111:SF1">
    <property type="entry name" value="TWO-COMPONENT RESPONSE REGULATOR ORR33"/>
    <property type="match status" value="1"/>
</dbReference>
<dbReference type="OrthoDB" id="145668at2"/>
<feature type="modified residue" description="4-aspartylphosphate" evidence="6">
    <location>
        <position position="53"/>
    </location>
</feature>
<dbReference type="Pfam" id="PF00072">
    <property type="entry name" value="Response_reg"/>
    <property type="match status" value="1"/>
</dbReference>
<dbReference type="FunFam" id="3.40.50.2300:FF:000001">
    <property type="entry name" value="DNA-binding response regulator PhoB"/>
    <property type="match status" value="1"/>
</dbReference>
<evidence type="ECO:0000256" key="6">
    <source>
        <dbReference type="PROSITE-ProRule" id="PRU00169"/>
    </source>
</evidence>
<dbReference type="Gene3D" id="3.40.50.300">
    <property type="entry name" value="P-loop containing nucleotide triphosphate hydrolases"/>
    <property type="match status" value="1"/>
</dbReference>
<dbReference type="GO" id="GO:0032993">
    <property type="term" value="C:protein-DNA complex"/>
    <property type="evidence" value="ECO:0007669"/>
    <property type="project" value="TreeGrafter"/>
</dbReference>
<evidence type="ECO:0000256" key="2">
    <source>
        <dbReference type="ARBA" id="ARBA00023012"/>
    </source>
</evidence>
<evidence type="ECO:0000313" key="8">
    <source>
        <dbReference type="EMBL" id="GAP14377.1"/>
    </source>
</evidence>
<sequence>MPEKILIVDDDLETLRLVGLMLQRQGYQVATAHNGAEALAMARNEQPDLIVLDIMMPDMDGYEVTRRLRKETATTVTPILMFTAKSQVDDKVKGYESGVDDYLTKPVHPAELVAHIKALLTRVKVRTGPTPSVDRGYTLGVIAAKGGLGVSTLALNLALAFHERTNINTIAAELRPSQGTWAIDLKLSNPEGLNNLLHCRPTDITVNVVEKELIRTTYGVRLLLASSRTRDTDSLNYGPQMEAIIQQLSLMAPFVILDIGTSFHPMLDRILPQLNEAIVITEPQPSSVDRTRFLIDDLVARGFGKSKLLTVMAINRVRADVVLSASQIQEKIGQPIAMMIPPAPEQAFYAATRSIPLIEIQKEGLVSQQYYRMADLVSQRIKTQTK</sequence>
<dbReference type="Gene3D" id="3.40.50.2300">
    <property type="match status" value="1"/>
</dbReference>
<dbReference type="AlphaFoldDB" id="A0A0S7BFU0"/>
<keyword evidence="3" id="KW-0805">Transcription regulation</keyword>
<dbReference type="SMART" id="SM00448">
    <property type="entry name" value="REC"/>
    <property type="match status" value="1"/>
</dbReference>
<dbReference type="GO" id="GO:0000976">
    <property type="term" value="F:transcription cis-regulatory region binding"/>
    <property type="evidence" value="ECO:0007669"/>
    <property type="project" value="TreeGrafter"/>
</dbReference>
<dbReference type="InterPro" id="IPR011006">
    <property type="entry name" value="CheY-like_superfamily"/>
</dbReference>
<dbReference type="InterPro" id="IPR001789">
    <property type="entry name" value="Sig_transdc_resp-reg_receiver"/>
</dbReference>
<dbReference type="InterPro" id="IPR027417">
    <property type="entry name" value="P-loop_NTPase"/>
</dbReference>
<dbReference type="InterPro" id="IPR039420">
    <property type="entry name" value="WalR-like"/>
</dbReference>
<dbReference type="EMBL" id="DF967972">
    <property type="protein sequence ID" value="GAP14377.1"/>
    <property type="molecule type" value="Genomic_DNA"/>
</dbReference>
<evidence type="ECO:0000256" key="3">
    <source>
        <dbReference type="ARBA" id="ARBA00023015"/>
    </source>
</evidence>